<keyword evidence="2" id="KW-0812">Transmembrane</keyword>
<feature type="region of interest" description="Disordered" evidence="1">
    <location>
        <begin position="29"/>
        <end position="49"/>
    </location>
</feature>
<feature type="transmembrane region" description="Helical" evidence="2">
    <location>
        <begin position="346"/>
        <end position="372"/>
    </location>
</feature>
<evidence type="ECO:0000313" key="4">
    <source>
        <dbReference type="EMBL" id="RNL62922.1"/>
    </source>
</evidence>
<feature type="chain" id="PRO_5018191007" description="Ig-like domain repeat protein" evidence="3">
    <location>
        <begin position="35"/>
        <end position="1231"/>
    </location>
</feature>
<dbReference type="EMBL" id="RJSE01000007">
    <property type="protein sequence ID" value="RNL62922.1"/>
    <property type="molecule type" value="Genomic_DNA"/>
</dbReference>
<evidence type="ECO:0000256" key="3">
    <source>
        <dbReference type="SAM" id="SignalP"/>
    </source>
</evidence>
<feature type="transmembrane region" description="Helical" evidence="2">
    <location>
        <begin position="301"/>
        <end position="334"/>
    </location>
</feature>
<gene>
    <name evidence="4" type="ORF">EFK50_14435</name>
</gene>
<dbReference type="AlphaFoldDB" id="A0A3N0CHJ1"/>
<dbReference type="Proteomes" id="UP000267128">
    <property type="component" value="Unassembled WGS sequence"/>
</dbReference>
<organism evidence="4 5">
    <name type="scientific">Nocardioides marmoriginsengisoli</name>
    <dbReference type="NCBI Taxonomy" id="661483"/>
    <lineage>
        <taxon>Bacteria</taxon>
        <taxon>Bacillati</taxon>
        <taxon>Actinomycetota</taxon>
        <taxon>Actinomycetes</taxon>
        <taxon>Propionibacteriales</taxon>
        <taxon>Nocardioidaceae</taxon>
        <taxon>Nocardioides</taxon>
    </lineage>
</organism>
<keyword evidence="5" id="KW-1185">Reference proteome</keyword>
<keyword evidence="3" id="KW-0732">Signal</keyword>
<keyword evidence="2" id="KW-0472">Membrane</keyword>
<evidence type="ECO:0000256" key="2">
    <source>
        <dbReference type="SAM" id="Phobius"/>
    </source>
</evidence>
<evidence type="ECO:0008006" key="6">
    <source>
        <dbReference type="Google" id="ProtNLM"/>
    </source>
</evidence>
<sequence>MKTWPKLRAAGICVLTTAVTVTVTQVLPRTPAQADPPPPANPITVITSPPLNVPVQPPPLIVQKHDPIAGATPIVVDNPGGTSPTAQECIPLDTKNEIFCLGESGDALYPSGVFLPPFKVTNGFTAPGDLPGDKMDWIISEAYAATADAHGVANDDLIKAYARPEIRAYVNSRLDDIINKKLYGQPMTTQENQAYLALEDHFRTSQVKAAKAALYEYDLWSSSPCTYVPPTPPPGMPFVANPVIGTAGCSQANKYDLFRLTKGTPPAETFDKWASYRHPSALVANANDPRIRYMIGKTREAIVAVGALGIAGALGVGVGIGVAVSATVAAATAAASLGEATVASALTLGSTAAAAGPAIIFAIAIIIIAVAISQMDADAAPGEQIRDRAARAASNTDPLGVRGRIADYAGMTLQQFLNRQEPVGKDPAIVHNEAFTDGLEAQVAEWMLFDQGGDRLDDPVLGYTVTESAPDDIHFAVNGNSVPRVDVKAPPGALDRDAHPVSDYRVLFSRNWPMVAERRSDTGAWSPYRARLALTYVDQDGKRAQMSLIRHKEGSSAPKIDFNLVRPEAAAEADRNEVTPEWTFTKTGGGVQTVSLLPFDTTLRPVNVVPSVQGILIADNTVKFSANLSTPGQSLPGSYSWILERLNADGTVAETIPVNPLASPAERLTEPGRYRATAGYTVTGPPSFTRSGVVEFTMSPPAPEIGRSDGFNFDAKIRDERVLNGSLFLDLRMLQATEEDDFTVKVDWADDGRGNVVSKTYDVHCQDSDGDIPTCDTGPMILPETAPTNQNWSESPVFRIPDDQDFLPNVNVTITNGYGQVVTRSFPIEGDHRPSYATMTPHAEMAAGKTSTVDVVEVFPSPLLTESQELTIRPYVNSIRAQLPADLVPTIEERNGHWYLQITGTPQADAIGTYVFYFPFEQEPEGKALRPAPALASVEIKAATSVGYRSVLRGTPTVLADRKYRNAYPDYQVQVAQELNDGENTFGTFTGTVMCKLEVEHFPVFDKPCANNKRFPWPTERLSGTMEASTYLVSATQPVSADGPYKVGLSVRFVDPTITQVAGTEQLAKFKLVLRDPNPVPPPYAGYTVTCSQDGRAFAPCFAGGALSLLRTPGRHTLDVRVAKGAPDAATTTVRFPWTVATPAKRLGLKIPTTTKKRGTRIVVSGSGMLPGESYVIRIGGVKVGTGKATSAGTFRRTVKIPAKFKTKKYAVLLTGATTARKAVKTLKVRR</sequence>
<comment type="caution">
    <text evidence="4">The sequence shown here is derived from an EMBL/GenBank/DDBJ whole genome shotgun (WGS) entry which is preliminary data.</text>
</comment>
<evidence type="ECO:0000313" key="5">
    <source>
        <dbReference type="Proteomes" id="UP000267128"/>
    </source>
</evidence>
<dbReference type="OrthoDB" id="4131546at2"/>
<evidence type="ECO:0000256" key="1">
    <source>
        <dbReference type="SAM" id="MobiDB-lite"/>
    </source>
</evidence>
<reference evidence="4 5" key="1">
    <citation type="submission" date="2018-11" db="EMBL/GenBank/DDBJ databases">
        <authorList>
            <person name="Li F."/>
        </authorList>
    </citation>
    <scope>NUCLEOTIDE SEQUENCE [LARGE SCALE GENOMIC DNA]</scope>
    <source>
        <strain evidence="4 5">Gsoil 097</strain>
    </source>
</reference>
<proteinExistence type="predicted"/>
<dbReference type="RefSeq" id="WP_123228214.1">
    <property type="nucleotide sequence ID" value="NZ_RJSE01000007.1"/>
</dbReference>
<feature type="signal peptide" evidence="3">
    <location>
        <begin position="1"/>
        <end position="34"/>
    </location>
</feature>
<accession>A0A3N0CHJ1</accession>
<keyword evidence="2" id="KW-1133">Transmembrane helix</keyword>
<name>A0A3N0CHJ1_9ACTN</name>
<protein>
    <recommendedName>
        <fullName evidence="6">Ig-like domain repeat protein</fullName>
    </recommendedName>
</protein>